<evidence type="ECO:0000313" key="3">
    <source>
        <dbReference type="EMBL" id="MUN09023.1"/>
    </source>
</evidence>
<dbReference type="Pfam" id="PF00296">
    <property type="entry name" value="Bac_luciferase"/>
    <property type="match status" value="1"/>
</dbReference>
<dbReference type="InterPro" id="IPR050766">
    <property type="entry name" value="Bact_Lucif_Oxidored"/>
</dbReference>
<protein>
    <submittedName>
        <fullName evidence="3">MsnO8 family LLM class oxidoreductase</fullName>
        <ecNumber evidence="3">1.-.-.-</ecNumber>
    </submittedName>
</protein>
<dbReference type="Gene3D" id="3.20.20.30">
    <property type="entry name" value="Luciferase-like domain"/>
    <property type="match status" value="1"/>
</dbReference>
<dbReference type="GO" id="GO:0005829">
    <property type="term" value="C:cytosol"/>
    <property type="evidence" value="ECO:0007669"/>
    <property type="project" value="TreeGrafter"/>
</dbReference>
<organism evidence="3 4">
    <name type="scientific">Agromyces luteolus</name>
    <dbReference type="NCBI Taxonomy" id="88373"/>
    <lineage>
        <taxon>Bacteria</taxon>
        <taxon>Bacillati</taxon>
        <taxon>Actinomycetota</taxon>
        <taxon>Actinomycetes</taxon>
        <taxon>Micrococcales</taxon>
        <taxon>Microbacteriaceae</taxon>
        <taxon>Agromyces</taxon>
    </lineage>
</organism>
<feature type="domain" description="Luciferase-like" evidence="2">
    <location>
        <begin position="9"/>
        <end position="313"/>
    </location>
</feature>
<dbReference type="InterPro" id="IPR011251">
    <property type="entry name" value="Luciferase-like_dom"/>
</dbReference>
<dbReference type="RefSeq" id="WP_155844034.1">
    <property type="nucleotide sequence ID" value="NZ_BAAAIA010000013.1"/>
</dbReference>
<sequence length="349" mass="37104">MPLSPRLSVLDLVPVRSGQSSSEALAASVALAQAADRLGFTRYWFAEHHNMPSVASTTPPVLIAATAARTERIRVGSGGVMLPNHAPLVVAEQFAALEALAPGRIDLGIGRAPGSDPVITQLLRVSGPTADVDRFPDHVADILSLLSPDGATLRLTSGREYPIQATPAATDVPELWLLGSSDYSARLAAELGLPYVFANHFSGEGLEQALDLYRTGYRPSERHPAPQTILTLNAVVADTVDEAEARALPQLRAMARLRLNRPMRPLETVEEAATAARDSDAEDVVARMRTRWVIGEADAAASAVRALAERHGIDEVMVAPIAGARADEPPDAAPGRVRTLELLAERLAA</sequence>
<evidence type="ECO:0000259" key="2">
    <source>
        <dbReference type="Pfam" id="PF00296"/>
    </source>
</evidence>
<dbReference type="CDD" id="cd00347">
    <property type="entry name" value="Flavin_utilizing_monoxygenases"/>
    <property type="match status" value="1"/>
</dbReference>
<gene>
    <name evidence="3" type="ORF">GLX25_18115</name>
</gene>
<name>A0A7C9HK15_9MICO</name>
<keyword evidence="3" id="KW-0560">Oxidoreductase</keyword>
<keyword evidence="4" id="KW-1185">Reference proteome</keyword>
<dbReference type="GO" id="GO:0016705">
    <property type="term" value="F:oxidoreductase activity, acting on paired donors, with incorporation or reduction of molecular oxygen"/>
    <property type="evidence" value="ECO:0007669"/>
    <property type="project" value="InterPro"/>
</dbReference>
<comment type="similarity">
    <text evidence="1">To bacterial alkanal monooxygenase alpha and beta chains.</text>
</comment>
<dbReference type="EMBL" id="WODA01000026">
    <property type="protein sequence ID" value="MUN09023.1"/>
    <property type="molecule type" value="Genomic_DNA"/>
</dbReference>
<dbReference type="InterPro" id="IPR019949">
    <property type="entry name" value="CmoO-like"/>
</dbReference>
<evidence type="ECO:0000256" key="1">
    <source>
        <dbReference type="ARBA" id="ARBA00007789"/>
    </source>
</evidence>
<dbReference type="EC" id="1.-.-.-" evidence="3"/>
<dbReference type="AlphaFoldDB" id="A0A7C9HK15"/>
<evidence type="ECO:0000313" key="4">
    <source>
        <dbReference type="Proteomes" id="UP000480122"/>
    </source>
</evidence>
<dbReference type="PANTHER" id="PTHR30137:SF6">
    <property type="entry name" value="LUCIFERASE-LIKE MONOOXYGENASE"/>
    <property type="match status" value="1"/>
</dbReference>
<dbReference type="InterPro" id="IPR036661">
    <property type="entry name" value="Luciferase-like_sf"/>
</dbReference>
<proteinExistence type="predicted"/>
<comment type="caution">
    <text evidence="3">The sequence shown here is derived from an EMBL/GenBank/DDBJ whole genome shotgun (WGS) entry which is preliminary data.</text>
</comment>
<dbReference type="Proteomes" id="UP000480122">
    <property type="component" value="Unassembled WGS sequence"/>
</dbReference>
<accession>A0A7C9HK15</accession>
<dbReference type="OrthoDB" id="9780518at2"/>
<dbReference type="SUPFAM" id="SSF51679">
    <property type="entry name" value="Bacterial luciferase-like"/>
    <property type="match status" value="1"/>
</dbReference>
<reference evidence="3 4" key="1">
    <citation type="submission" date="2019-11" db="EMBL/GenBank/DDBJ databases">
        <title>Agromyces kandeliae sp. nov., isolated from mangrove soil.</title>
        <authorList>
            <person name="Wang R."/>
        </authorList>
    </citation>
    <scope>NUCLEOTIDE SEQUENCE [LARGE SCALE GENOMIC DNA]</scope>
    <source>
        <strain evidence="3 4">JCM 11431</strain>
    </source>
</reference>
<dbReference type="NCBIfam" id="TIGR03558">
    <property type="entry name" value="oxido_grp_1"/>
    <property type="match status" value="1"/>
</dbReference>
<dbReference type="PANTHER" id="PTHR30137">
    <property type="entry name" value="LUCIFERASE-LIKE MONOOXYGENASE"/>
    <property type="match status" value="1"/>
</dbReference>